<feature type="compositionally biased region" description="Polar residues" evidence="3">
    <location>
        <begin position="100"/>
        <end position="112"/>
    </location>
</feature>
<evidence type="ECO:0000256" key="3">
    <source>
        <dbReference type="SAM" id="MobiDB-lite"/>
    </source>
</evidence>
<dbReference type="Proteomes" id="UP000238479">
    <property type="component" value="Chromosome 5"/>
</dbReference>
<protein>
    <submittedName>
        <fullName evidence="6">Putative remorin</fullName>
    </submittedName>
</protein>
<dbReference type="AlphaFoldDB" id="A0A2P6Q5T7"/>
<keyword evidence="4" id="KW-1133">Transmembrane helix</keyword>
<sequence length="588" mass="65931">MIENKNTASGISRETVSCLQNGSKYGERKETVKFVSFSRISVLTLSLSLTFLLFSLVLLEKKLLRDSMEYERIHKVQTGIISPSKLRMKLMGPHHHTKKSGSNNNSSRTSPSKLGDSEFVKNSLLDTMNGDEEVSSISLDVLSTNLSSEVALPRENGDVNRAKLQQCTKGDGGNSSTVYPLRIMEDDNLDYDSNASSSSFEFHKGEKSVHKHISRALSRTMPSKWNDAEKWILNKQIVQANFPRKNALQNQTNRLPMANMGRVAPESANYDHKLNSRVADTKRVDFCLPASQIGFDKFCFISSESHPNSGQACGGNASSQIKDLKEVEDRPCLKSLVEETSTATSAIRSVSMRDMGTEMTPEMTPIPSQEPSRTSTPLGATTPIRSPTSSIPSTPRRGVPAPTPTTDEESQKQIESNKRELSEEEQKLKTRREIVELGVQLGKMNIAAWASKAEQEKTKTCAETVDMAELERVEFEKRAAAWEEVEKSKHMARFKRDEIQIQAWESQQKAKLEAEMRRIEAQVEQMRAQAQSKMMRKIALANQRSEEKRAAAVARKTQNAEKTAAQAEYIRQTGRMPPSHYMCCRWLS</sequence>
<keyword evidence="4" id="KW-0812">Transmembrane</keyword>
<dbReference type="Gramene" id="PRQ29538">
    <property type="protein sequence ID" value="PRQ29538"/>
    <property type="gene ID" value="RchiOBHm_Chr5g0014951"/>
</dbReference>
<evidence type="ECO:0000256" key="1">
    <source>
        <dbReference type="ARBA" id="ARBA00005711"/>
    </source>
</evidence>
<feature type="compositionally biased region" description="Polar residues" evidence="3">
    <location>
        <begin position="366"/>
        <end position="379"/>
    </location>
</feature>
<feature type="transmembrane region" description="Helical" evidence="4">
    <location>
        <begin position="40"/>
        <end position="59"/>
    </location>
</feature>
<dbReference type="PANTHER" id="PTHR31471">
    <property type="entry name" value="OS02G0116800 PROTEIN"/>
    <property type="match status" value="1"/>
</dbReference>
<evidence type="ECO:0000256" key="2">
    <source>
        <dbReference type="SAM" id="Coils"/>
    </source>
</evidence>
<dbReference type="PANTHER" id="PTHR31471:SF49">
    <property type="entry name" value="REMORIN FAMILY PROTEIN"/>
    <property type="match status" value="1"/>
</dbReference>
<feature type="compositionally biased region" description="Low complexity" evidence="3">
    <location>
        <begin position="381"/>
        <end position="397"/>
    </location>
</feature>
<feature type="domain" description="Remorin C-terminal" evidence="5">
    <location>
        <begin position="475"/>
        <end position="578"/>
    </location>
</feature>
<reference evidence="6 7" key="1">
    <citation type="journal article" date="2018" name="Nat. Genet.">
        <title>The Rosa genome provides new insights in the design of modern roses.</title>
        <authorList>
            <person name="Bendahmane M."/>
        </authorList>
    </citation>
    <scope>NUCLEOTIDE SEQUENCE [LARGE SCALE GENOMIC DNA]</scope>
    <source>
        <strain evidence="7">cv. Old Blush</strain>
    </source>
</reference>
<feature type="region of interest" description="Disordered" evidence="3">
    <location>
        <begin position="92"/>
        <end position="116"/>
    </location>
</feature>
<feature type="coiled-coil region" evidence="2">
    <location>
        <begin position="509"/>
        <end position="536"/>
    </location>
</feature>
<evidence type="ECO:0000259" key="5">
    <source>
        <dbReference type="Pfam" id="PF03763"/>
    </source>
</evidence>
<accession>A0A2P6Q5T7</accession>
<keyword evidence="7" id="KW-1185">Reference proteome</keyword>
<comment type="similarity">
    <text evidence="1">Belongs to the remorin family.</text>
</comment>
<proteinExistence type="inferred from homology"/>
<dbReference type="OMA" id="FEFHRAR"/>
<evidence type="ECO:0000256" key="4">
    <source>
        <dbReference type="SAM" id="Phobius"/>
    </source>
</evidence>
<evidence type="ECO:0000313" key="6">
    <source>
        <dbReference type="EMBL" id="PRQ29538.1"/>
    </source>
</evidence>
<dbReference type="OrthoDB" id="1900877at2759"/>
<feature type="region of interest" description="Disordered" evidence="3">
    <location>
        <begin position="340"/>
        <end position="427"/>
    </location>
</feature>
<gene>
    <name evidence="6" type="ORF">RchiOBHm_Chr5g0014951</name>
</gene>
<dbReference type="InterPro" id="IPR005516">
    <property type="entry name" value="Remorin_C"/>
</dbReference>
<organism evidence="6 7">
    <name type="scientific">Rosa chinensis</name>
    <name type="common">China rose</name>
    <dbReference type="NCBI Taxonomy" id="74649"/>
    <lineage>
        <taxon>Eukaryota</taxon>
        <taxon>Viridiplantae</taxon>
        <taxon>Streptophyta</taxon>
        <taxon>Embryophyta</taxon>
        <taxon>Tracheophyta</taxon>
        <taxon>Spermatophyta</taxon>
        <taxon>Magnoliopsida</taxon>
        <taxon>eudicotyledons</taxon>
        <taxon>Gunneridae</taxon>
        <taxon>Pentapetalae</taxon>
        <taxon>rosids</taxon>
        <taxon>fabids</taxon>
        <taxon>Rosales</taxon>
        <taxon>Rosaceae</taxon>
        <taxon>Rosoideae</taxon>
        <taxon>Rosoideae incertae sedis</taxon>
        <taxon>Rosa</taxon>
    </lineage>
</organism>
<name>A0A2P6Q5T7_ROSCH</name>
<evidence type="ECO:0000313" key="7">
    <source>
        <dbReference type="Proteomes" id="UP000238479"/>
    </source>
</evidence>
<keyword evidence="2" id="KW-0175">Coiled coil</keyword>
<dbReference type="Pfam" id="PF03763">
    <property type="entry name" value="Remorin_C"/>
    <property type="match status" value="1"/>
</dbReference>
<comment type="caution">
    <text evidence="6">The sequence shown here is derived from an EMBL/GenBank/DDBJ whole genome shotgun (WGS) entry which is preliminary data.</text>
</comment>
<dbReference type="STRING" id="74649.A0A2P6Q5T7"/>
<dbReference type="EMBL" id="PDCK01000043">
    <property type="protein sequence ID" value="PRQ29538.1"/>
    <property type="molecule type" value="Genomic_DNA"/>
</dbReference>
<feature type="compositionally biased region" description="Basic and acidic residues" evidence="3">
    <location>
        <begin position="409"/>
        <end position="427"/>
    </location>
</feature>
<keyword evidence="4" id="KW-0472">Membrane</keyword>